<dbReference type="Pfam" id="PF03483">
    <property type="entry name" value="B3_4"/>
    <property type="match status" value="1"/>
</dbReference>
<evidence type="ECO:0000259" key="1">
    <source>
        <dbReference type="SMART" id="SM00873"/>
    </source>
</evidence>
<dbReference type="SUPFAM" id="SSF56037">
    <property type="entry name" value="PheT/TilS domain"/>
    <property type="match status" value="1"/>
</dbReference>
<dbReference type="SMART" id="SM00873">
    <property type="entry name" value="B3_4"/>
    <property type="match status" value="1"/>
</dbReference>
<dbReference type="EMBL" id="CADCWN010000096">
    <property type="protein sequence ID" value="CAA9562791.1"/>
    <property type="molecule type" value="Genomic_DNA"/>
</dbReference>
<dbReference type="Gene3D" id="3.50.40.10">
    <property type="entry name" value="Phenylalanyl-trna Synthetase, Chain B, domain 3"/>
    <property type="match status" value="1"/>
</dbReference>
<dbReference type="InterPro" id="IPR005146">
    <property type="entry name" value="B3/B4_tRNA-bd"/>
</dbReference>
<evidence type="ECO:0000313" key="2">
    <source>
        <dbReference type="EMBL" id="CAA9562791.1"/>
    </source>
</evidence>
<organism evidence="2">
    <name type="scientific">uncultured Thermomicrobiales bacterium</name>
    <dbReference type="NCBI Taxonomy" id="1645740"/>
    <lineage>
        <taxon>Bacteria</taxon>
        <taxon>Pseudomonadati</taxon>
        <taxon>Thermomicrobiota</taxon>
        <taxon>Thermomicrobia</taxon>
        <taxon>Thermomicrobiales</taxon>
        <taxon>environmental samples</taxon>
    </lineage>
</organism>
<gene>
    <name evidence="2" type="ORF">AVDCRST_MAG18-1227</name>
</gene>
<reference evidence="2" key="1">
    <citation type="submission" date="2020-02" db="EMBL/GenBank/DDBJ databases">
        <authorList>
            <person name="Meier V. D."/>
        </authorList>
    </citation>
    <scope>NUCLEOTIDE SEQUENCE</scope>
    <source>
        <strain evidence="2">AVDCRST_MAG18</strain>
    </source>
</reference>
<accession>A0A6J4UZK6</accession>
<name>A0A6J4UZK6_9BACT</name>
<dbReference type="GO" id="GO:0004826">
    <property type="term" value="F:phenylalanine-tRNA ligase activity"/>
    <property type="evidence" value="ECO:0007669"/>
    <property type="project" value="InterPro"/>
</dbReference>
<proteinExistence type="predicted"/>
<dbReference type="GO" id="GO:0003723">
    <property type="term" value="F:RNA binding"/>
    <property type="evidence" value="ECO:0007669"/>
    <property type="project" value="InterPro"/>
</dbReference>
<dbReference type="PANTHER" id="PTHR39209">
    <property type="match status" value="1"/>
</dbReference>
<sequence>MTIFRYDEAILARYPDVIGGIILARGVGNGPASTELRAAYTAEQAATLARLGTTPLSQVPSLAAWRAAFRGFGVDPTQYRCAAEALLRRLTKSGSIPALNALVDLGNLVSIRHALPIAVVDLRAIPTGTVVRFARGDERFTNLGQSEPESPAPGEVVFSDDTGLVTARRWCWRQSAESAARDDTTDVLITIEAHHAGGRAAVEAAMRDLLALLPLAPDAETLSAVLDRANPVTPF</sequence>
<protein>
    <recommendedName>
        <fullName evidence="1">B3/B4 tRNA-binding domain-containing protein</fullName>
    </recommendedName>
</protein>
<dbReference type="AlphaFoldDB" id="A0A6J4UZK6"/>
<dbReference type="InterPro" id="IPR020825">
    <property type="entry name" value="Phe-tRNA_synthase-like_B3/B4"/>
</dbReference>
<feature type="domain" description="B3/B4 tRNA-binding" evidence="1">
    <location>
        <begin position="63"/>
        <end position="217"/>
    </location>
</feature>
<dbReference type="PANTHER" id="PTHR39209:SF2">
    <property type="entry name" value="CYTOPLASMIC PROTEIN"/>
    <property type="match status" value="1"/>
</dbReference>